<sequence length="329" mass="36961">MTLKIGIIGTNFISDDFCDAAAQVDGIELYAVYSRSADTGNHFAERHNIPTVFTDYEQFLDSPIDAVYVASPNFAHCSQSIKAMEKKKHVLCEKVMASNEQEALSMIECAKKNHVVLLEAMRPDFDPAFDMIKNALPRIGKIRRASFEFCQYSSRYDRFKDGIIENAFNPALGNAAVSDIGVYCIHSLVRLFGTPKNIHSMSSSLENNFECSGIVLMEYPDMIAEAIYSKVTVSYRPSVIQGENGSILIDYISHPTQIELRLREGSRDPINGGIKEILPYSPVNNNMIYEIKNFLSLVENNGIEHEYLQYSLDTIRIIDHVLASHTSVH</sequence>
<dbReference type="EC" id="1.1.1.292" evidence="3"/>
<evidence type="ECO:0000259" key="2">
    <source>
        <dbReference type="Pfam" id="PF22725"/>
    </source>
</evidence>
<organism evidence="3 5">
    <name type="scientific">[Ruminococcus] torques</name>
    <dbReference type="NCBI Taxonomy" id="33039"/>
    <lineage>
        <taxon>Bacteria</taxon>
        <taxon>Bacillati</taxon>
        <taxon>Bacillota</taxon>
        <taxon>Clostridia</taxon>
        <taxon>Lachnospirales</taxon>
        <taxon>Lachnospiraceae</taxon>
        <taxon>Mediterraneibacter</taxon>
    </lineage>
</organism>
<dbReference type="Proteomes" id="UP000095787">
    <property type="component" value="Unassembled WGS sequence"/>
</dbReference>
<feature type="domain" description="Gfo/Idh/MocA-like oxidoreductase N-terminal" evidence="1">
    <location>
        <begin position="3"/>
        <end position="118"/>
    </location>
</feature>
<evidence type="ECO:0000313" key="4">
    <source>
        <dbReference type="EMBL" id="RYS79933.1"/>
    </source>
</evidence>
<reference evidence="3 5" key="1">
    <citation type="submission" date="2015-09" db="EMBL/GenBank/DDBJ databases">
        <authorList>
            <consortium name="Pathogen Informatics"/>
        </authorList>
    </citation>
    <scope>NUCLEOTIDE SEQUENCE [LARGE SCALE GENOMIC DNA]</scope>
    <source>
        <strain evidence="3 5">2789STDY5834841</strain>
    </source>
</reference>
<dbReference type="EMBL" id="RCYR01000014">
    <property type="protein sequence ID" value="RYS79933.1"/>
    <property type="molecule type" value="Genomic_DNA"/>
</dbReference>
<reference evidence="4 6" key="2">
    <citation type="journal article" date="2019" name="Science, e1252229">
        <title>Invertible promoters mediate bacterial phase variation, antibiotic resistance, and host adaptation in the gut.</title>
        <authorList>
            <person name="Jiang X."/>
            <person name="Hall A.B."/>
            <person name="Arthur T.D."/>
            <person name="Plichta D.R."/>
            <person name="Covington C.T."/>
            <person name="Poyet M."/>
            <person name="Crothers J."/>
            <person name="Moses P.L."/>
            <person name="Tolonen A.C."/>
            <person name="Vlamakis H."/>
            <person name="Alm E.J."/>
            <person name="Xavier R.J."/>
        </authorList>
    </citation>
    <scope>NUCLEOTIDE SEQUENCE [LARGE SCALE GENOMIC DNA]</scope>
    <source>
        <strain evidence="4">Aa_0143</strain>
        <strain evidence="6">aa_0143</strain>
    </source>
</reference>
<protein>
    <submittedName>
        <fullName evidence="3">1,5-anhydro-D-fructose reductase</fullName>
        <ecNumber evidence="3">1.1.1.292</ecNumber>
    </submittedName>
    <submittedName>
        <fullName evidence="4">Gfo/Idh/MocA family oxidoreductase</fullName>
    </submittedName>
</protein>
<dbReference type="SUPFAM" id="SSF55347">
    <property type="entry name" value="Glyceraldehyde-3-phosphate dehydrogenase-like, C-terminal domain"/>
    <property type="match status" value="1"/>
</dbReference>
<dbReference type="PANTHER" id="PTHR43054">
    <property type="match status" value="1"/>
</dbReference>
<name>A0A173XW11_9FIRM</name>
<evidence type="ECO:0000313" key="6">
    <source>
        <dbReference type="Proteomes" id="UP000292665"/>
    </source>
</evidence>
<dbReference type="Gene3D" id="3.30.360.10">
    <property type="entry name" value="Dihydrodipicolinate Reductase, domain 2"/>
    <property type="match status" value="1"/>
</dbReference>
<dbReference type="GO" id="GO:0000166">
    <property type="term" value="F:nucleotide binding"/>
    <property type="evidence" value="ECO:0007669"/>
    <property type="project" value="InterPro"/>
</dbReference>
<dbReference type="GO" id="GO:0033712">
    <property type="term" value="F:1,5-anhydro-D-fructose reductase (1,5-anhydro-D-mannitol-forming) activity"/>
    <property type="evidence" value="ECO:0007669"/>
    <property type="project" value="UniProtKB-EC"/>
</dbReference>
<dbReference type="Proteomes" id="UP000292665">
    <property type="component" value="Unassembled WGS sequence"/>
</dbReference>
<dbReference type="Gene3D" id="3.40.50.720">
    <property type="entry name" value="NAD(P)-binding Rossmann-like Domain"/>
    <property type="match status" value="1"/>
</dbReference>
<dbReference type="Pfam" id="PF01408">
    <property type="entry name" value="GFO_IDH_MocA"/>
    <property type="match status" value="1"/>
</dbReference>
<feature type="domain" description="GFO/IDH/MocA-like oxidoreductase" evidence="2">
    <location>
        <begin position="138"/>
        <end position="247"/>
    </location>
</feature>
<dbReference type="InterPro" id="IPR036291">
    <property type="entry name" value="NAD(P)-bd_dom_sf"/>
</dbReference>
<proteinExistence type="predicted"/>
<gene>
    <name evidence="3" type="primary">afr</name>
    <name evidence="4" type="ORF">EAI93_08410</name>
    <name evidence="3" type="ORF">ERS852456_00222</name>
</gene>
<accession>A0A173XW11</accession>
<evidence type="ECO:0000313" key="3">
    <source>
        <dbReference type="EMBL" id="CUN55904.1"/>
    </source>
</evidence>
<evidence type="ECO:0000313" key="5">
    <source>
        <dbReference type="Proteomes" id="UP000095787"/>
    </source>
</evidence>
<dbReference type="PANTHER" id="PTHR43054:SF1">
    <property type="entry name" value="SCYLLO-INOSITOL 2-DEHYDROGENASE (NADP(+)) IOLU"/>
    <property type="match status" value="1"/>
</dbReference>
<dbReference type="SUPFAM" id="SSF51735">
    <property type="entry name" value="NAD(P)-binding Rossmann-fold domains"/>
    <property type="match status" value="1"/>
</dbReference>
<dbReference type="AlphaFoldDB" id="A0A173XW11"/>
<dbReference type="InterPro" id="IPR055170">
    <property type="entry name" value="GFO_IDH_MocA-like_dom"/>
</dbReference>
<dbReference type="RefSeq" id="WP_009242946.1">
    <property type="nucleotide sequence ID" value="NZ_AP028249.1"/>
</dbReference>
<dbReference type="Pfam" id="PF22725">
    <property type="entry name" value="GFO_IDH_MocA_C3"/>
    <property type="match status" value="1"/>
</dbReference>
<dbReference type="InterPro" id="IPR000683">
    <property type="entry name" value="Gfo/Idh/MocA-like_OxRdtase_N"/>
</dbReference>
<evidence type="ECO:0000259" key="1">
    <source>
        <dbReference type="Pfam" id="PF01408"/>
    </source>
</evidence>
<dbReference type="GeneID" id="97327870"/>
<dbReference type="EMBL" id="CYZO01000002">
    <property type="protein sequence ID" value="CUN55904.1"/>
    <property type="molecule type" value="Genomic_DNA"/>
</dbReference>
<keyword evidence="3" id="KW-0560">Oxidoreductase</keyword>